<feature type="compositionally biased region" description="Polar residues" evidence="1">
    <location>
        <begin position="759"/>
        <end position="772"/>
    </location>
</feature>
<feature type="compositionally biased region" description="Polar residues" evidence="1">
    <location>
        <begin position="860"/>
        <end position="871"/>
    </location>
</feature>
<feature type="compositionally biased region" description="Acidic residues" evidence="1">
    <location>
        <begin position="503"/>
        <end position="516"/>
    </location>
</feature>
<feature type="compositionally biased region" description="Low complexity" evidence="1">
    <location>
        <begin position="1210"/>
        <end position="1221"/>
    </location>
</feature>
<feature type="region of interest" description="Disordered" evidence="1">
    <location>
        <begin position="534"/>
        <end position="555"/>
    </location>
</feature>
<feature type="region of interest" description="Disordered" evidence="1">
    <location>
        <begin position="1"/>
        <end position="47"/>
    </location>
</feature>
<feature type="region of interest" description="Disordered" evidence="1">
    <location>
        <begin position="1306"/>
        <end position="1344"/>
    </location>
</feature>
<feature type="region of interest" description="Disordered" evidence="1">
    <location>
        <begin position="573"/>
        <end position="940"/>
    </location>
</feature>
<evidence type="ECO:0000256" key="1">
    <source>
        <dbReference type="SAM" id="MobiDB-lite"/>
    </source>
</evidence>
<protein>
    <submittedName>
        <fullName evidence="2">Uncharacterized protein</fullName>
    </submittedName>
</protein>
<proteinExistence type="predicted"/>
<feature type="region of interest" description="Disordered" evidence="1">
    <location>
        <begin position="459"/>
        <end position="516"/>
    </location>
</feature>
<feature type="compositionally biased region" description="Polar residues" evidence="1">
    <location>
        <begin position="493"/>
        <end position="502"/>
    </location>
</feature>
<dbReference type="EMBL" id="JAUKUD010000006">
    <property type="protein sequence ID" value="KAK0741288.1"/>
    <property type="molecule type" value="Genomic_DNA"/>
</dbReference>
<reference evidence="2" key="1">
    <citation type="submission" date="2023-06" db="EMBL/GenBank/DDBJ databases">
        <title>Genome-scale phylogeny and comparative genomics of the fungal order Sordariales.</title>
        <authorList>
            <consortium name="Lawrence Berkeley National Laboratory"/>
            <person name="Hensen N."/>
            <person name="Bonometti L."/>
            <person name="Westerberg I."/>
            <person name="Brannstrom I.O."/>
            <person name="Guillou S."/>
            <person name="Cros-Aarteil S."/>
            <person name="Calhoun S."/>
            <person name="Haridas S."/>
            <person name="Kuo A."/>
            <person name="Mondo S."/>
            <person name="Pangilinan J."/>
            <person name="Riley R."/>
            <person name="LaButti K."/>
            <person name="Andreopoulos B."/>
            <person name="Lipzen A."/>
            <person name="Chen C."/>
            <person name="Yanf M."/>
            <person name="Daum C."/>
            <person name="Ng V."/>
            <person name="Clum A."/>
            <person name="Steindorff A."/>
            <person name="Ohm R."/>
            <person name="Martin F."/>
            <person name="Silar P."/>
            <person name="Natvig D."/>
            <person name="Lalanne C."/>
            <person name="Gautier V."/>
            <person name="Ament-velasquez S.L."/>
            <person name="Kruys A."/>
            <person name="Hutchinson M.I."/>
            <person name="Powell A.J."/>
            <person name="Barry K."/>
            <person name="Miller A.N."/>
            <person name="Grigoriev I.V."/>
            <person name="Debuchy R."/>
            <person name="Gladieux P."/>
            <person name="Thoren M.H."/>
            <person name="Johannesson H."/>
        </authorList>
    </citation>
    <scope>NUCLEOTIDE SEQUENCE</scope>
    <source>
        <strain evidence="2">SMH3187-1</strain>
    </source>
</reference>
<feature type="region of interest" description="Disordered" evidence="1">
    <location>
        <begin position="1055"/>
        <end position="1286"/>
    </location>
</feature>
<feature type="compositionally biased region" description="Acidic residues" evidence="1">
    <location>
        <begin position="1124"/>
        <end position="1137"/>
    </location>
</feature>
<comment type="caution">
    <text evidence="2">The sequence shown here is derived from an EMBL/GenBank/DDBJ whole genome shotgun (WGS) entry which is preliminary data.</text>
</comment>
<feature type="compositionally biased region" description="Polar residues" evidence="1">
    <location>
        <begin position="24"/>
        <end position="43"/>
    </location>
</feature>
<feature type="compositionally biased region" description="Gly residues" evidence="1">
    <location>
        <begin position="1222"/>
        <end position="1246"/>
    </location>
</feature>
<feature type="compositionally biased region" description="Polar residues" evidence="1">
    <location>
        <begin position="1056"/>
        <end position="1081"/>
    </location>
</feature>
<feature type="compositionally biased region" description="Basic and acidic residues" evidence="1">
    <location>
        <begin position="820"/>
        <end position="844"/>
    </location>
</feature>
<evidence type="ECO:0000313" key="3">
    <source>
        <dbReference type="Proteomes" id="UP001172155"/>
    </source>
</evidence>
<feature type="compositionally biased region" description="Polar residues" evidence="1">
    <location>
        <begin position="734"/>
        <end position="748"/>
    </location>
</feature>
<gene>
    <name evidence="2" type="ORF">B0T18DRAFT_393924</name>
</gene>
<feature type="compositionally biased region" description="Low complexity" evidence="1">
    <location>
        <begin position="1"/>
        <end position="10"/>
    </location>
</feature>
<keyword evidence="3" id="KW-1185">Reference proteome</keyword>
<feature type="compositionally biased region" description="Low complexity" evidence="1">
    <location>
        <begin position="573"/>
        <end position="586"/>
    </location>
</feature>
<accession>A0AA40EL33</accession>
<feature type="compositionally biased region" description="Polar residues" evidence="1">
    <location>
        <begin position="798"/>
        <end position="815"/>
    </location>
</feature>
<feature type="compositionally biased region" description="Basic and acidic residues" evidence="1">
    <location>
        <begin position="878"/>
        <end position="890"/>
    </location>
</feature>
<feature type="compositionally biased region" description="Polar residues" evidence="1">
    <location>
        <begin position="589"/>
        <end position="601"/>
    </location>
</feature>
<name>A0AA40EL33_9PEZI</name>
<dbReference type="Proteomes" id="UP001172155">
    <property type="component" value="Unassembled WGS sequence"/>
</dbReference>
<feature type="compositionally biased region" description="Low complexity" evidence="1">
    <location>
        <begin position="534"/>
        <end position="543"/>
    </location>
</feature>
<evidence type="ECO:0000313" key="2">
    <source>
        <dbReference type="EMBL" id="KAK0741288.1"/>
    </source>
</evidence>
<feature type="compositionally biased region" description="Gly residues" evidence="1">
    <location>
        <begin position="1271"/>
        <end position="1280"/>
    </location>
</feature>
<sequence>MAPSLESAPSRPSPSAAPPPPKLQMTSRSRTQSISSDRPSTIAHSFMSPPLTISPEAAFIAASAASQIVTNDHDSHADAWYDQHGLEPSGDAAAVSPAALQLVNSFLDQLLFNFLAIARSTSLSALRPAVSEVLKPKLAKDAVNLADEELREYLGGDDEDLDDQSPDPVSPRDWDLELAWKRTRLRCMVYSSLGDMEEEDEDFHMEQGHLDAAGARPSEVVSPAVAIFLTSIMEFMGETALIVAGQAAYHRMRTRHEKDLRDGLRSPSEPVERITVEELDMERVALDRTLGRLWRAWKKKIRSPGLNMDQRMARSFSRESASGQIRSPSSFTGEHTLAEDIPEALPEPEVLEKVPVEEYLAAAAIPLPMGERDVDEIEVPGLAYYSDDETEAEEEELAPTRPKSWMAFSGRVKDANATPTEAEPQPEIPLFVLRKRSNSVPTRAAPPLRSLFVEVELSASETGDDETTVDELADASPELSPRSAEEEDEETATIGQALTTQDDLVEEPEYLSDDEVVIEEPQIMISSRVSIAGSGRSASPAASERGKPAAIITNLPMRTPSLRSARLIDVAARSPALASRRSSADATESLRQVTSRVSGGTTPPIIEERMRRSPDSMSAFRAPAAFKSGLSETHSISEAEEVNSAEDSAPNSAAHSATSLRPEPIPTVYEEQPQLLAPSRTVFGSVAQRAPTSPVDPAPQPVTRVTILPSAGTAFYDDLPEQKPEPPRKPAAQTRPQPVTPTNTSFGVTQPPVPERSAVRQSPSQAHPSTIGQVYVERSQNRSSSEPSGPRPHESPASVRQQHTSGSNSSASTTRLKPVRTSEETTRSRKDVVRNFEELIHSDETIQYTLTPESMRDIDAQSNRSNLTGSPVMTVKTRKSDDVRPGDRSRSSSFVQPPDLRRSTSATPSATMADVQRVQSGPSVPSKPRANPPQARDARLPRESVAELAEFLRSTGPNGASVTPTAALRDAPIIEAGGRGSTSSSTNMIRNARLQARGAATDHAPDNSDLIDFIRRGPPASGPNNNPRIPRSVAPFRTTMDSDQLASGGRAVDAQLRNSQASTAADPSVRSVPSSINSQSALLPAQGRNKPLPASRFPGPATDDDMPMPVRKTRRVRDPYAIDLSDEDDMDEDEDEEPTPRQRQQQRRRPPPPKEESLLDFLNSVPPPPEPVVRPFVTRVPEKPKKKASAPSLMARFTRRDSSKGGDSSGGSSPSPRSPMGGMFGGSGGGSVPAKPVGGGAGGGRGYIPIQVNMGQQGQQQSSYGAVPMQSGGGGGGNGGRPRVPMKKFEPREAVSVSSRATSDLAEFFRNAEPPPSVATTTRGPEAAGERERGMFGRRKKGVV</sequence>
<feature type="compositionally biased region" description="Polar residues" evidence="1">
    <location>
        <begin position="645"/>
        <end position="659"/>
    </location>
</feature>
<feature type="compositionally biased region" description="Pro residues" evidence="1">
    <location>
        <begin position="11"/>
        <end position="22"/>
    </location>
</feature>
<feature type="region of interest" description="Disordered" evidence="1">
    <location>
        <begin position="998"/>
        <end position="1036"/>
    </location>
</feature>
<organism evidence="2 3">
    <name type="scientific">Schizothecium vesticola</name>
    <dbReference type="NCBI Taxonomy" id="314040"/>
    <lineage>
        <taxon>Eukaryota</taxon>
        <taxon>Fungi</taxon>
        <taxon>Dikarya</taxon>
        <taxon>Ascomycota</taxon>
        <taxon>Pezizomycotina</taxon>
        <taxon>Sordariomycetes</taxon>
        <taxon>Sordariomycetidae</taxon>
        <taxon>Sordariales</taxon>
        <taxon>Schizotheciaceae</taxon>
        <taxon>Schizothecium</taxon>
    </lineage>
</organism>
<feature type="compositionally biased region" description="Acidic residues" evidence="1">
    <location>
        <begin position="462"/>
        <end position="473"/>
    </location>
</feature>